<protein>
    <recommendedName>
        <fullName evidence="6">Serpin domain-containing protein</fullName>
    </recommendedName>
</protein>
<dbReference type="SUPFAM" id="SSF56574">
    <property type="entry name" value="Serpins"/>
    <property type="match status" value="1"/>
</dbReference>
<dbReference type="PANTHER" id="PTHR11461">
    <property type="entry name" value="SERINE PROTEASE INHIBITOR, SERPIN"/>
    <property type="match status" value="1"/>
</dbReference>
<evidence type="ECO:0000313" key="7">
    <source>
        <dbReference type="Ensembl" id="ENSCJPP00005002288.1"/>
    </source>
</evidence>
<organism evidence="7 8">
    <name type="scientific">Coturnix japonica</name>
    <name type="common">Japanese quail</name>
    <name type="synonym">Coturnix coturnix japonica</name>
    <dbReference type="NCBI Taxonomy" id="93934"/>
    <lineage>
        <taxon>Eukaryota</taxon>
        <taxon>Metazoa</taxon>
        <taxon>Chordata</taxon>
        <taxon>Craniata</taxon>
        <taxon>Vertebrata</taxon>
        <taxon>Euteleostomi</taxon>
        <taxon>Archelosauria</taxon>
        <taxon>Archosauria</taxon>
        <taxon>Dinosauria</taxon>
        <taxon>Saurischia</taxon>
        <taxon>Theropoda</taxon>
        <taxon>Coelurosauria</taxon>
        <taxon>Aves</taxon>
        <taxon>Neognathae</taxon>
        <taxon>Galloanserae</taxon>
        <taxon>Galliformes</taxon>
        <taxon>Phasianidae</taxon>
        <taxon>Perdicinae</taxon>
        <taxon>Coturnix</taxon>
    </lineage>
</organism>
<evidence type="ECO:0000256" key="1">
    <source>
        <dbReference type="ARBA" id="ARBA00009500"/>
    </source>
</evidence>
<dbReference type="Gene3D" id="2.10.310.10">
    <property type="entry name" value="Serpins superfamily"/>
    <property type="match status" value="1"/>
</dbReference>
<dbReference type="GO" id="GO:0004867">
    <property type="term" value="F:serine-type endopeptidase inhibitor activity"/>
    <property type="evidence" value="ECO:0007669"/>
    <property type="project" value="UniProtKB-KW"/>
</dbReference>
<dbReference type="Proteomes" id="UP000694412">
    <property type="component" value="Chromosome 5"/>
</dbReference>
<dbReference type="PROSITE" id="PS00284">
    <property type="entry name" value="SERPIN"/>
    <property type="match status" value="1"/>
</dbReference>
<dbReference type="InterPro" id="IPR042178">
    <property type="entry name" value="Serpin_sf_1"/>
</dbReference>
<proteinExistence type="inferred from homology"/>
<keyword evidence="5" id="KW-0325">Glycoprotein</keyword>
<dbReference type="Gene3D" id="3.30.497.10">
    <property type="entry name" value="Antithrombin, subunit I, domain 2"/>
    <property type="match status" value="1"/>
</dbReference>
<evidence type="ECO:0000256" key="2">
    <source>
        <dbReference type="ARBA" id="ARBA00022690"/>
    </source>
</evidence>
<dbReference type="FunFam" id="2.10.310.10:FF:000001">
    <property type="entry name" value="Serpin family A member 1"/>
    <property type="match status" value="1"/>
</dbReference>
<sequence length="130" mass="14467">AQHFHYHWGSKLISISGSYDVKDLFMEMGITDVFSSNADLSGISGGCTLQVSQAIHKTLLEFAETGTEAAGAKAIILTNVSLPYITIKFNRPFIVLIFDKATSTTLFMGKIVDPTMKKLLSYWKFIWPEL</sequence>
<dbReference type="InterPro" id="IPR023795">
    <property type="entry name" value="Serpin_CS"/>
</dbReference>
<keyword evidence="3" id="KW-0732">Signal</keyword>
<keyword evidence="4" id="KW-0722">Serine protease inhibitor</keyword>
<evidence type="ECO:0000313" key="8">
    <source>
        <dbReference type="Proteomes" id="UP000694412"/>
    </source>
</evidence>
<evidence type="ECO:0000256" key="5">
    <source>
        <dbReference type="ARBA" id="ARBA00023180"/>
    </source>
</evidence>
<dbReference type="InterPro" id="IPR000215">
    <property type="entry name" value="Serpin_fam"/>
</dbReference>
<reference evidence="7" key="2">
    <citation type="submission" date="2025-08" db="UniProtKB">
        <authorList>
            <consortium name="Ensembl"/>
        </authorList>
    </citation>
    <scope>IDENTIFICATION</scope>
</reference>
<dbReference type="GeneTree" id="ENSGT00940000164389"/>
<evidence type="ECO:0000259" key="6">
    <source>
        <dbReference type="Pfam" id="PF00079"/>
    </source>
</evidence>
<name>A0A8C2SQH2_COTJA</name>
<dbReference type="InterPro" id="IPR023796">
    <property type="entry name" value="Serpin_dom"/>
</dbReference>
<keyword evidence="2" id="KW-0646">Protease inhibitor</keyword>
<comment type="similarity">
    <text evidence="1">Belongs to the serpin family.</text>
</comment>
<dbReference type="GO" id="GO:0005615">
    <property type="term" value="C:extracellular space"/>
    <property type="evidence" value="ECO:0007669"/>
    <property type="project" value="InterPro"/>
</dbReference>
<accession>A0A8C2SQH2</accession>
<evidence type="ECO:0000256" key="3">
    <source>
        <dbReference type="ARBA" id="ARBA00022729"/>
    </source>
</evidence>
<keyword evidence="8" id="KW-1185">Reference proteome</keyword>
<dbReference type="Pfam" id="PF00079">
    <property type="entry name" value="Serpin"/>
    <property type="match status" value="1"/>
</dbReference>
<feature type="domain" description="Serpin" evidence="6">
    <location>
        <begin position="14"/>
        <end position="114"/>
    </location>
</feature>
<dbReference type="Ensembl" id="ENSCJPT00005004126.1">
    <property type="protein sequence ID" value="ENSCJPP00005002288.1"/>
    <property type="gene ID" value="ENSCJPG00005002488.1"/>
</dbReference>
<reference evidence="7" key="3">
    <citation type="submission" date="2025-09" db="UniProtKB">
        <authorList>
            <consortium name="Ensembl"/>
        </authorList>
    </citation>
    <scope>IDENTIFICATION</scope>
</reference>
<evidence type="ECO:0000256" key="4">
    <source>
        <dbReference type="ARBA" id="ARBA00022900"/>
    </source>
</evidence>
<dbReference type="InterPro" id="IPR036186">
    <property type="entry name" value="Serpin_sf"/>
</dbReference>
<dbReference type="AlphaFoldDB" id="A0A8C2SQH2"/>
<dbReference type="PANTHER" id="PTHR11461:SF165">
    <property type="entry name" value="ALPHA-1-ANTITRYPSIN"/>
    <property type="match status" value="1"/>
</dbReference>
<reference evidence="7" key="1">
    <citation type="submission" date="2015-11" db="EMBL/GenBank/DDBJ databases">
        <authorList>
            <consortium name="International Coturnix japonica Genome Analysis Consortium"/>
            <person name="Warren W."/>
            <person name="Burt D.W."/>
            <person name="Antin P.B."/>
            <person name="Lanford R."/>
            <person name="Gros J."/>
            <person name="Wilson R.K."/>
        </authorList>
    </citation>
    <scope>NUCLEOTIDE SEQUENCE [LARGE SCALE GENOMIC DNA]</scope>
</reference>